<dbReference type="InterPro" id="IPR009060">
    <property type="entry name" value="UBA-like_sf"/>
</dbReference>
<feature type="compositionally biased region" description="Polar residues" evidence="1">
    <location>
        <begin position="1"/>
        <end position="11"/>
    </location>
</feature>
<evidence type="ECO:0000259" key="2">
    <source>
        <dbReference type="PROSITE" id="PS51140"/>
    </source>
</evidence>
<name>A0A7J6LRY4_PERCH</name>
<dbReference type="Proteomes" id="UP000591131">
    <property type="component" value="Unassembled WGS sequence"/>
</dbReference>
<reference evidence="3 4" key="1">
    <citation type="submission" date="2020-04" db="EMBL/GenBank/DDBJ databases">
        <title>Perkinsus chesapeaki whole genome sequence.</title>
        <authorList>
            <person name="Bogema D.R."/>
        </authorList>
    </citation>
    <scope>NUCLEOTIDE SEQUENCE [LARGE SCALE GENOMIC DNA]</scope>
    <source>
        <strain evidence="3">ATCC PRA-425</strain>
    </source>
</reference>
<organism evidence="3 4">
    <name type="scientific">Perkinsus chesapeaki</name>
    <name type="common">Clam parasite</name>
    <name type="synonym">Perkinsus andrewsi</name>
    <dbReference type="NCBI Taxonomy" id="330153"/>
    <lineage>
        <taxon>Eukaryota</taxon>
        <taxon>Sar</taxon>
        <taxon>Alveolata</taxon>
        <taxon>Perkinsozoa</taxon>
        <taxon>Perkinsea</taxon>
        <taxon>Perkinsida</taxon>
        <taxon>Perkinsidae</taxon>
        <taxon>Perkinsus</taxon>
    </lineage>
</organism>
<comment type="caution">
    <text evidence="3">The sequence shown here is derived from an EMBL/GenBank/DDBJ whole genome shotgun (WGS) entry which is preliminary data.</text>
</comment>
<dbReference type="InterPro" id="IPR003892">
    <property type="entry name" value="CUE"/>
</dbReference>
<evidence type="ECO:0000313" key="3">
    <source>
        <dbReference type="EMBL" id="KAF4661983.1"/>
    </source>
</evidence>
<feature type="compositionally biased region" description="Basic and acidic residues" evidence="1">
    <location>
        <begin position="12"/>
        <end position="21"/>
    </location>
</feature>
<dbReference type="Gene3D" id="1.10.8.10">
    <property type="entry name" value="DNA helicase RuvA subunit, C-terminal domain"/>
    <property type="match status" value="1"/>
</dbReference>
<gene>
    <name evidence="3" type="ORF">FOL47_006466</name>
</gene>
<dbReference type="AlphaFoldDB" id="A0A7J6LRY4"/>
<dbReference type="OrthoDB" id="415936at2759"/>
<dbReference type="GO" id="GO:0043130">
    <property type="term" value="F:ubiquitin binding"/>
    <property type="evidence" value="ECO:0007669"/>
    <property type="project" value="InterPro"/>
</dbReference>
<dbReference type="SUPFAM" id="SSF46934">
    <property type="entry name" value="UBA-like"/>
    <property type="match status" value="1"/>
</dbReference>
<proteinExistence type="predicted"/>
<feature type="compositionally biased region" description="Basic and acidic residues" evidence="1">
    <location>
        <begin position="136"/>
        <end position="170"/>
    </location>
</feature>
<dbReference type="PROSITE" id="PS51140">
    <property type="entry name" value="CUE"/>
    <property type="match status" value="1"/>
</dbReference>
<dbReference type="EMBL" id="JAAPAO010000360">
    <property type="protein sequence ID" value="KAF4661983.1"/>
    <property type="molecule type" value="Genomic_DNA"/>
</dbReference>
<sequence>MNSTTEEYLSSKQEDTNEVKVRAPSSDSNNQRHKGRKDSRPRLNYSDVIESYRPKDGRLAMESQKMYEGLQSEDAEIEEARQEGDQADQTKAASQLEMDLQELTDMFSNFDPELIQDLYLSSNLDKQATTEALLKISRDGGGSDRGKQDDDAPKMTPDEYQKEFPPLVKDHGEWEAAHQYKAKQYEDDEDTYANKKICIPDKRGTESVPPNESGLPRQVLTTVSFCPEVAGTSPHDADPMGAANLS</sequence>
<evidence type="ECO:0000256" key="1">
    <source>
        <dbReference type="SAM" id="MobiDB-lite"/>
    </source>
</evidence>
<feature type="region of interest" description="Disordered" evidence="1">
    <location>
        <begin position="1"/>
        <end position="92"/>
    </location>
</feature>
<keyword evidence="4" id="KW-1185">Reference proteome</keyword>
<protein>
    <recommendedName>
        <fullName evidence="2">CUE domain-containing protein</fullName>
    </recommendedName>
</protein>
<feature type="domain" description="CUE" evidence="2">
    <location>
        <begin position="95"/>
        <end position="144"/>
    </location>
</feature>
<evidence type="ECO:0000313" key="4">
    <source>
        <dbReference type="Proteomes" id="UP000591131"/>
    </source>
</evidence>
<accession>A0A7J6LRY4</accession>
<feature type="compositionally biased region" description="Basic and acidic residues" evidence="1">
    <location>
        <begin position="50"/>
        <end position="59"/>
    </location>
</feature>
<feature type="region of interest" description="Disordered" evidence="1">
    <location>
        <begin position="135"/>
        <end position="170"/>
    </location>
</feature>